<dbReference type="VEuPathDB" id="MicrosporidiaDB:DI09_68p40"/>
<reference evidence="5 6" key="1">
    <citation type="submission" date="2014-04" db="EMBL/GenBank/DDBJ databases">
        <title>A new species of microsporidia sheds light on the evolution of extreme parasitism.</title>
        <authorList>
            <person name="Haag K.L."/>
            <person name="James T.Y."/>
            <person name="Larsson R."/>
            <person name="Schaer T.M."/>
            <person name="Refardt D."/>
            <person name="Pombert J.-F."/>
            <person name="Ebert D."/>
        </authorList>
    </citation>
    <scope>NUCLEOTIDE SEQUENCE [LARGE SCALE GENOMIC DNA]</scope>
    <source>
        <strain evidence="5 6">UGP3</strain>
        <tissue evidence="5">Spores</tissue>
    </source>
</reference>
<dbReference type="OrthoDB" id="19141at2759"/>
<dbReference type="SUPFAM" id="SSF50249">
    <property type="entry name" value="Nucleic acid-binding proteins"/>
    <property type="match status" value="1"/>
</dbReference>
<proteinExistence type="predicted"/>
<keyword evidence="2 3" id="KW-0694">RNA-binding</keyword>
<dbReference type="RefSeq" id="XP_013236943.1">
    <property type="nucleotide sequence ID" value="XM_013381489.1"/>
</dbReference>
<name>A0A098VRZ6_9MICR</name>
<gene>
    <name evidence="5" type="ORF">DI09_68p40</name>
</gene>
<evidence type="ECO:0000256" key="1">
    <source>
        <dbReference type="ARBA" id="ARBA00022555"/>
    </source>
</evidence>
<evidence type="ECO:0000313" key="5">
    <source>
        <dbReference type="EMBL" id="KGG50496.1"/>
    </source>
</evidence>
<dbReference type="HOGENOM" id="CLU_1190163_0_0_1"/>
<dbReference type="AlphaFoldDB" id="A0A098VRZ6"/>
<keyword evidence="1 3" id="KW-0820">tRNA-binding</keyword>
<keyword evidence="6" id="KW-1185">Reference proteome</keyword>
<evidence type="ECO:0000256" key="2">
    <source>
        <dbReference type="ARBA" id="ARBA00022884"/>
    </source>
</evidence>
<organism evidence="5 6">
    <name type="scientific">Mitosporidium daphniae</name>
    <dbReference type="NCBI Taxonomy" id="1485682"/>
    <lineage>
        <taxon>Eukaryota</taxon>
        <taxon>Fungi</taxon>
        <taxon>Fungi incertae sedis</taxon>
        <taxon>Microsporidia</taxon>
        <taxon>Mitosporidium</taxon>
    </lineage>
</organism>
<dbReference type="InterPro" id="IPR002547">
    <property type="entry name" value="tRNA-bd_dom"/>
</dbReference>
<dbReference type="InterPro" id="IPR012340">
    <property type="entry name" value="NA-bd_OB-fold"/>
</dbReference>
<dbReference type="Gene3D" id="2.40.50.140">
    <property type="entry name" value="Nucleic acid-binding proteins"/>
    <property type="match status" value="1"/>
</dbReference>
<feature type="domain" description="TRNA-binding" evidence="4">
    <location>
        <begin position="58"/>
        <end position="161"/>
    </location>
</feature>
<dbReference type="PROSITE" id="PS50886">
    <property type="entry name" value="TRBD"/>
    <property type="match status" value="1"/>
</dbReference>
<dbReference type="PANTHER" id="PTHR11586:SF33">
    <property type="entry name" value="AMINOACYL TRNA SYNTHASE COMPLEX-INTERACTING MULTIFUNCTIONAL PROTEIN 1"/>
    <property type="match status" value="1"/>
</dbReference>
<dbReference type="EMBL" id="JMKJ01000577">
    <property type="protein sequence ID" value="KGG50496.1"/>
    <property type="molecule type" value="Genomic_DNA"/>
</dbReference>
<dbReference type="InterPro" id="IPR051270">
    <property type="entry name" value="Tyrosine-tRNA_ligase_regulator"/>
</dbReference>
<dbReference type="PANTHER" id="PTHR11586">
    <property type="entry name" value="TRNA-AMINOACYLATION COFACTOR ARC1 FAMILY MEMBER"/>
    <property type="match status" value="1"/>
</dbReference>
<dbReference type="Pfam" id="PF01588">
    <property type="entry name" value="tRNA_bind"/>
    <property type="match status" value="1"/>
</dbReference>
<dbReference type="CDD" id="cd02799">
    <property type="entry name" value="tRNA_bind_EMAP-II_like"/>
    <property type="match status" value="1"/>
</dbReference>
<dbReference type="Proteomes" id="UP000029725">
    <property type="component" value="Unassembled WGS sequence"/>
</dbReference>
<accession>A0A098VRZ6</accession>
<comment type="caution">
    <text evidence="5">The sequence shown here is derived from an EMBL/GenBank/DDBJ whole genome shotgun (WGS) entry which is preliminary data.</text>
</comment>
<evidence type="ECO:0000256" key="3">
    <source>
        <dbReference type="PROSITE-ProRule" id="PRU00209"/>
    </source>
</evidence>
<evidence type="ECO:0000259" key="4">
    <source>
        <dbReference type="PROSITE" id="PS50886"/>
    </source>
</evidence>
<evidence type="ECO:0000313" key="6">
    <source>
        <dbReference type="Proteomes" id="UP000029725"/>
    </source>
</evidence>
<dbReference type="GO" id="GO:0000049">
    <property type="term" value="F:tRNA binding"/>
    <property type="evidence" value="ECO:0007669"/>
    <property type="project" value="UniProtKB-UniRule"/>
</dbReference>
<protein>
    <recommendedName>
        <fullName evidence="4">tRNA-binding domain-containing protein</fullName>
    </recommendedName>
</protein>
<dbReference type="GeneID" id="25260616"/>
<sequence length="233" mass="24520">MPVEKLTTHISGCLNFIAKFKNSMSEAVDPIQPSSSPSSPAPPPLIASSLSIQDLVSTSSHLDLRVGRMMSVEKHPSADKLYIEQVDFGSVLGIRTVVSGLVPYFTPDQIQGKLCLFVANLKPASMRGVKSQAMVLVARGPCGNVEFIAPPKSAQPGDRATFSIPGESGSLGSFPADPILNPKKLHWETVQPALGISPHSKSIVLKASDGSEAILLCGSDPVHVSILTTGVIS</sequence>